<proteinExistence type="predicted"/>
<dbReference type="EMBL" id="JBFPJR010000048">
    <property type="protein sequence ID" value="MEX0429550.1"/>
    <property type="molecule type" value="Genomic_DNA"/>
</dbReference>
<keyword evidence="2" id="KW-1185">Reference proteome</keyword>
<protein>
    <submittedName>
        <fullName evidence="1">Uncharacterized protein</fullName>
    </submittedName>
</protein>
<name>A0ABV3T5M7_9ACTN</name>
<reference evidence="1 2" key="1">
    <citation type="submission" date="2024-07" db="EMBL/GenBank/DDBJ databases">
        <authorList>
            <person name="Lee S."/>
            <person name="Kang M."/>
        </authorList>
    </citation>
    <scope>NUCLEOTIDE SEQUENCE [LARGE SCALE GENOMIC DNA]</scope>
    <source>
        <strain evidence="1 2">DS6</strain>
    </source>
</reference>
<accession>A0ABV3T5M7</accession>
<evidence type="ECO:0000313" key="1">
    <source>
        <dbReference type="EMBL" id="MEX0429550.1"/>
    </source>
</evidence>
<sequence>MEFLLFIVILTIVVGACWLVADVADELAAQRRARNPSAHGRRIRS</sequence>
<organism evidence="1 2">
    <name type="scientific">Nocardioides eburneus</name>
    <dbReference type="NCBI Taxonomy" id="3231482"/>
    <lineage>
        <taxon>Bacteria</taxon>
        <taxon>Bacillati</taxon>
        <taxon>Actinomycetota</taxon>
        <taxon>Actinomycetes</taxon>
        <taxon>Propionibacteriales</taxon>
        <taxon>Nocardioidaceae</taxon>
        <taxon>Nocardioides</taxon>
    </lineage>
</organism>
<dbReference type="Proteomes" id="UP001556631">
    <property type="component" value="Unassembled WGS sequence"/>
</dbReference>
<evidence type="ECO:0000313" key="2">
    <source>
        <dbReference type="Proteomes" id="UP001556631"/>
    </source>
</evidence>
<comment type="caution">
    <text evidence="1">The sequence shown here is derived from an EMBL/GenBank/DDBJ whole genome shotgun (WGS) entry which is preliminary data.</text>
</comment>
<gene>
    <name evidence="1" type="ORF">AB3X52_18185</name>
</gene>
<dbReference type="RefSeq" id="WP_367995516.1">
    <property type="nucleotide sequence ID" value="NZ_JBFPJR010000048.1"/>
</dbReference>